<proteinExistence type="predicted"/>
<feature type="non-terminal residue" evidence="1">
    <location>
        <position position="43"/>
    </location>
</feature>
<gene>
    <name evidence="1" type="ORF">CR201_G0003123</name>
</gene>
<name>A0A2J8XBX4_PONAB</name>
<accession>A0A2J8XBX4</accession>
<dbReference type="EMBL" id="NDHI03003368">
    <property type="protein sequence ID" value="PNJ79541.1"/>
    <property type="molecule type" value="Genomic_DNA"/>
</dbReference>
<protein>
    <submittedName>
        <fullName evidence="1">NFU1 isoform 5</fullName>
    </submittedName>
</protein>
<sequence length="43" mass="5013">MLKKPYTIKKQPLHQFVQRPLFPLPAAFCNTGSHYVAQAEVQW</sequence>
<comment type="caution">
    <text evidence="1">The sequence shown here is derived from an EMBL/GenBank/DDBJ whole genome shotgun (WGS) entry which is preliminary data.</text>
</comment>
<evidence type="ECO:0000313" key="1">
    <source>
        <dbReference type="EMBL" id="PNJ79541.1"/>
    </source>
</evidence>
<reference evidence="1" key="1">
    <citation type="submission" date="2017-12" db="EMBL/GenBank/DDBJ databases">
        <title>High-resolution comparative analysis of great ape genomes.</title>
        <authorList>
            <person name="Pollen A."/>
            <person name="Hastie A."/>
            <person name="Hormozdiari F."/>
            <person name="Dougherty M."/>
            <person name="Liu R."/>
            <person name="Chaisson M."/>
            <person name="Hoppe E."/>
            <person name="Hill C."/>
            <person name="Pang A."/>
            <person name="Hillier L."/>
            <person name="Baker C."/>
            <person name="Armstrong J."/>
            <person name="Shendure J."/>
            <person name="Paten B."/>
            <person name="Wilson R."/>
            <person name="Chao H."/>
            <person name="Schneider V."/>
            <person name="Ventura M."/>
            <person name="Kronenberg Z."/>
            <person name="Murali S."/>
            <person name="Gordon D."/>
            <person name="Cantsilieris S."/>
            <person name="Munson K."/>
            <person name="Nelson B."/>
            <person name="Raja A."/>
            <person name="Underwood J."/>
            <person name="Diekhans M."/>
            <person name="Fiddes I."/>
            <person name="Haussler D."/>
            <person name="Eichler E."/>
        </authorList>
    </citation>
    <scope>NUCLEOTIDE SEQUENCE [LARGE SCALE GENOMIC DNA]</scope>
    <source>
        <strain evidence="1">Susie</strain>
    </source>
</reference>
<dbReference type="AlphaFoldDB" id="A0A2J8XBX4"/>
<organism evidence="1">
    <name type="scientific">Pongo abelii</name>
    <name type="common">Sumatran orangutan</name>
    <name type="synonym">Pongo pygmaeus abelii</name>
    <dbReference type="NCBI Taxonomy" id="9601"/>
    <lineage>
        <taxon>Eukaryota</taxon>
        <taxon>Metazoa</taxon>
        <taxon>Chordata</taxon>
        <taxon>Craniata</taxon>
        <taxon>Vertebrata</taxon>
        <taxon>Euteleostomi</taxon>
        <taxon>Mammalia</taxon>
        <taxon>Eutheria</taxon>
        <taxon>Euarchontoglires</taxon>
        <taxon>Primates</taxon>
        <taxon>Haplorrhini</taxon>
        <taxon>Catarrhini</taxon>
        <taxon>Hominidae</taxon>
        <taxon>Pongo</taxon>
    </lineage>
</organism>